<proteinExistence type="predicted"/>
<evidence type="ECO:0000313" key="1">
    <source>
        <dbReference type="EMBL" id="KYR00449.1"/>
    </source>
</evidence>
<dbReference type="InterPro" id="IPR052050">
    <property type="entry name" value="SecEffector_AnkRepeat"/>
</dbReference>
<dbReference type="EMBL" id="LODT01000013">
    <property type="protein sequence ID" value="KYR00449.1"/>
    <property type="molecule type" value="Genomic_DNA"/>
</dbReference>
<comment type="caution">
    <text evidence="1">The sequence shown here is derived from an EMBL/GenBank/DDBJ whole genome shotgun (WGS) entry which is preliminary data.</text>
</comment>
<dbReference type="AlphaFoldDB" id="A0A152A2L3"/>
<organism evidence="1 2">
    <name type="scientific">Tieghemostelium lacteum</name>
    <name type="common">Slime mold</name>
    <name type="synonym">Dictyostelium lacteum</name>
    <dbReference type="NCBI Taxonomy" id="361077"/>
    <lineage>
        <taxon>Eukaryota</taxon>
        <taxon>Amoebozoa</taxon>
        <taxon>Evosea</taxon>
        <taxon>Eumycetozoa</taxon>
        <taxon>Dictyostelia</taxon>
        <taxon>Dictyosteliales</taxon>
        <taxon>Raperosteliaceae</taxon>
        <taxon>Tieghemostelium</taxon>
    </lineage>
</organism>
<dbReference type="Proteomes" id="UP000076078">
    <property type="component" value="Unassembled WGS sequence"/>
</dbReference>
<name>A0A152A2L3_TIELA</name>
<dbReference type="PANTHER" id="PTHR46586:SF3">
    <property type="entry name" value="ANKYRIN REPEAT-CONTAINING PROTEIN"/>
    <property type="match status" value="1"/>
</dbReference>
<dbReference type="STRING" id="361077.A0A152A2L3"/>
<protein>
    <submittedName>
        <fullName evidence="1">Uncharacterized protein</fullName>
    </submittedName>
</protein>
<dbReference type="PANTHER" id="PTHR46586">
    <property type="entry name" value="ANKYRIN REPEAT-CONTAINING PROTEIN"/>
    <property type="match status" value="1"/>
</dbReference>
<dbReference type="Gene3D" id="1.25.40.20">
    <property type="entry name" value="Ankyrin repeat-containing domain"/>
    <property type="match status" value="3"/>
</dbReference>
<dbReference type="SUPFAM" id="SSF48403">
    <property type="entry name" value="Ankyrin repeat"/>
    <property type="match status" value="2"/>
</dbReference>
<dbReference type="InterPro" id="IPR002110">
    <property type="entry name" value="Ankyrin_rpt"/>
</dbReference>
<dbReference type="OMA" id="YGHLEFV"/>
<accession>A0A152A2L3</accession>
<sequence length="612" mass="69255">MVLRLSGDRIPNSLSSSSGGGSNISNSLSNSTNSMTNTFTNTRSNDENLFYKCIFKNKFIWNKILSFLFTMEEGTKRYYEIKDATWLCENRWFSLLRYKLQRFQQQITQYHQPASPSKKLTTLNISSSQVPVIAIQPISIEMIELEYELSGWSKQCFELIFKYSTDLDLIKLLHSNFWKKKFKEFYKDIDAIDYSAQSGSLEITKYFHDIGKSATKAAITMAAANGHLSIVRYLNTHRQEGCTKQAMDMASEGGHLEIVRYLHENRQEGCTVSAINQSAKNGHVQVVEFLLSHRLDELLQCQGGDKLSAMDYAAAGGNLKILKLLHQYFGNGVGGCTTNAMDCASSLGDLEMVKFLHFNRSEGCTKSAMNTSALGHLEVLKFLHYHRTEGCTLHAINVASFNNSNLECVEFLLKNRLEGFSKNAVINASEYGQLSILKCLYQNLDKMQISAKPTITLVPINIVNNQGETIVSNVNHHSNNNRTYHFLNFTYNRIVRHGHLEVLQYLYDLTNNNNIENSNFNNQLIETAVEFNRLSILEFLYNRAGLVATPKALRVSVNNNHIEIVKFLISQTNGSTSALLTFTEALEIAKQKGHTEIVNCIESMYLNISNNR</sequence>
<dbReference type="InParanoid" id="A0A152A2L3"/>
<keyword evidence="2" id="KW-1185">Reference proteome</keyword>
<dbReference type="Pfam" id="PF12796">
    <property type="entry name" value="Ank_2"/>
    <property type="match status" value="1"/>
</dbReference>
<gene>
    <name evidence="1" type="ORF">DLAC_02444</name>
</gene>
<reference evidence="1 2" key="1">
    <citation type="submission" date="2015-12" db="EMBL/GenBank/DDBJ databases">
        <title>Dictyostelia acquired genes for synthesis and detection of signals that induce cell-type specialization by lateral gene transfer from prokaryotes.</title>
        <authorList>
            <person name="Gloeckner G."/>
            <person name="Schaap P."/>
        </authorList>
    </citation>
    <scope>NUCLEOTIDE SEQUENCE [LARGE SCALE GENOMIC DNA]</scope>
    <source>
        <strain evidence="1 2">TK</strain>
    </source>
</reference>
<evidence type="ECO:0000313" key="2">
    <source>
        <dbReference type="Proteomes" id="UP000076078"/>
    </source>
</evidence>
<dbReference type="OrthoDB" id="76773at2759"/>
<dbReference type="InterPro" id="IPR036770">
    <property type="entry name" value="Ankyrin_rpt-contain_sf"/>
</dbReference>